<dbReference type="PANTHER" id="PTHR38790:SF9">
    <property type="entry name" value="F-BOX DOMAIN-CONTAINING PROTEIN"/>
    <property type="match status" value="1"/>
</dbReference>
<sequence>MAIRRGVSVISAIRYWIYDWRAKSNRRFKRRSLLVNRRNSLSVREPRRWWRKTADQKECYIYTKLPPEIREMIFDLVMTETGILHIGVEWDAQCTLLRLECNPCFRTESVLPDHYPCKSGRRNPTDMSISRAPDVIPLLTTCRFIYTEAIRILYSRTHFCFHSGDYFNIFAAMTPRAHLSKIRRISLDYFRGNIGIEFPRSSSNEWVAKMKATVSAVRFMPSLQELYLTWPGEGVVEDEHPGLSFVKCSRVDISGLVEAMHTACRLLLFAYDMDGYDVSDIRKDPLRRKCLGRWSLLEAVEHLSRTQIT</sequence>
<evidence type="ECO:0000313" key="2">
    <source>
        <dbReference type="EMBL" id="KAF2251896.1"/>
    </source>
</evidence>
<protein>
    <recommendedName>
        <fullName evidence="1">DUF7730 domain-containing protein</fullName>
    </recommendedName>
</protein>
<dbReference type="RefSeq" id="XP_033686900.1">
    <property type="nucleotide sequence ID" value="XM_033821086.1"/>
</dbReference>
<dbReference type="InterPro" id="IPR056632">
    <property type="entry name" value="DUF7730"/>
</dbReference>
<dbReference type="OrthoDB" id="3661456at2759"/>
<proteinExistence type="predicted"/>
<accession>A0A6A6IND4</accession>
<dbReference type="Proteomes" id="UP000800094">
    <property type="component" value="Unassembled WGS sequence"/>
</dbReference>
<dbReference type="PANTHER" id="PTHR38790">
    <property type="entry name" value="2EXR DOMAIN-CONTAINING PROTEIN-RELATED"/>
    <property type="match status" value="1"/>
</dbReference>
<name>A0A6A6IND4_9PLEO</name>
<evidence type="ECO:0000259" key="1">
    <source>
        <dbReference type="Pfam" id="PF24864"/>
    </source>
</evidence>
<dbReference type="Pfam" id="PF24864">
    <property type="entry name" value="DUF7730"/>
    <property type="match status" value="1"/>
</dbReference>
<dbReference type="EMBL" id="ML987192">
    <property type="protein sequence ID" value="KAF2251896.1"/>
    <property type="molecule type" value="Genomic_DNA"/>
</dbReference>
<dbReference type="GeneID" id="54574416"/>
<feature type="domain" description="DUF7730" evidence="1">
    <location>
        <begin position="55"/>
        <end position="227"/>
    </location>
</feature>
<organism evidence="2 3">
    <name type="scientific">Trematosphaeria pertusa</name>
    <dbReference type="NCBI Taxonomy" id="390896"/>
    <lineage>
        <taxon>Eukaryota</taxon>
        <taxon>Fungi</taxon>
        <taxon>Dikarya</taxon>
        <taxon>Ascomycota</taxon>
        <taxon>Pezizomycotina</taxon>
        <taxon>Dothideomycetes</taxon>
        <taxon>Pleosporomycetidae</taxon>
        <taxon>Pleosporales</taxon>
        <taxon>Massarineae</taxon>
        <taxon>Trematosphaeriaceae</taxon>
        <taxon>Trematosphaeria</taxon>
    </lineage>
</organism>
<gene>
    <name evidence="2" type="ORF">BU26DRAFT_246634</name>
</gene>
<evidence type="ECO:0000313" key="3">
    <source>
        <dbReference type="Proteomes" id="UP000800094"/>
    </source>
</evidence>
<keyword evidence="3" id="KW-1185">Reference proteome</keyword>
<reference evidence="2" key="1">
    <citation type="journal article" date="2020" name="Stud. Mycol.">
        <title>101 Dothideomycetes genomes: a test case for predicting lifestyles and emergence of pathogens.</title>
        <authorList>
            <person name="Haridas S."/>
            <person name="Albert R."/>
            <person name="Binder M."/>
            <person name="Bloem J."/>
            <person name="Labutti K."/>
            <person name="Salamov A."/>
            <person name="Andreopoulos B."/>
            <person name="Baker S."/>
            <person name="Barry K."/>
            <person name="Bills G."/>
            <person name="Bluhm B."/>
            <person name="Cannon C."/>
            <person name="Castanera R."/>
            <person name="Culley D."/>
            <person name="Daum C."/>
            <person name="Ezra D."/>
            <person name="Gonzalez J."/>
            <person name="Henrissat B."/>
            <person name="Kuo A."/>
            <person name="Liang C."/>
            <person name="Lipzen A."/>
            <person name="Lutzoni F."/>
            <person name="Magnuson J."/>
            <person name="Mondo S."/>
            <person name="Nolan M."/>
            <person name="Ohm R."/>
            <person name="Pangilinan J."/>
            <person name="Park H.-J."/>
            <person name="Ramirez L."/>
            <person name="Alfaro M."/>
            <person name="Sun H."/>
            <person name="Tritt A."/>
            <person name="Yoshinaga Y."/>
            <person name="Zwiers L.-H."/>
            <person name="Turgeon B."/>
            <person name="Goodwin S."/>
            <person name="Spatafora J."/>
            <person name="Crous P."/>
            <person name="Grigoriev I."/>
        </authorList>
    </citation>
    <scope>NUCLEOTIDE SEQUENCE</scope>
    <source>
        <strain evidence="2">CBS 122368</strain>
    </source>
</reference>
<dbReference type="AlphaFoldDB" id="A0A6A6IND4"/>